<protein>
    <submittedName>
        <fullName evidence="3">Integrase</fullName>
    </submittedName>
</protein>
<dbReference type="SUPFAM" id="SSF56349">
    <property type="entry name" value="DNA breaking-rejoining enzymes"/>
    <property type="match status" value="1"/>
</dbReference>
<reference evidence="3 4" key="1">
    <citation type="submission" date="2018-11" db="EMBL/GenBank/DDBJ databases">
        <title>Rufibacter latericius sp. nov., isolated from water in Baiyang Lake.</title>
        <authorList>
            <person name="Yang Y."/>
        </authorList>
    </citation>
    <scope>NUCLEOTIDE SEQUENCE [LARGE SCALE GENOMIC DNA]</scope>
    <source>
        <strain evidence="3 4">R-22-1c-1</strain>
    </source>
</reference>
<sequence>MYTDPQLYNPKDGAKRGFISFYFKGKRYRFYNGKAIGIECYPNCNETPKERERLFKHLLREYTRALLNGWTPESSASINAPEAKTLPLGVLFDQLNKNLQDSSYSKTYKRDIISVTKQFSEFLFSENREGVLPHDIASADIERFLQQFSSSGTYYQNKRRNLVAVFSKLVKQGYCSSNPALETSKRKSKAVRHQAYTPAQLALLLSYLKENNPNLYLCALLMYGTLLRPHQEIRLLKRRHFNQDMTQFYLDGYENKSGRIRSLTVPLYVREALIERKVNELEPEQNIFTGSKVAFNDCYFNTKWGRLKPKFLQLGLIQHNQTLYSFRHAASINVFNKTQNLKLLQQLFDHSSLNTSLIYLRSIGVVQVSDSEMPELGFEI</sequence>
<dbReference type="InterPro" id="IPR011010">
    <property type="entry name" value="DNA_brk_join_enz"/>
</dbReference>
<gene>
    <name evidence="3" type="ORF">EFB08_10605</name>
</gene>
<dbReference type="InterPro" id="IPR002104">
    <property type="entry name" value="Integrase_catalytic"/>
</dbReference>
<dbReference type="GO" id="GO:0003677">
    <property type="term" value="F:DNA binding"/>
    <property type="evidence" value="ECO:0007669"/>
    <property type="project" value="InterPro"/>
</dbReference>
<dbReference type="Gene3D" id="1.10.443.10">
    <property type="entry name" value="Intergrase catalytic core"/>
    <property type="match status" value="1"/>
</dbReference>
<evidence type="ECO:0000256" key="1">
    <source>
        <dbReference type="ARBA" id="ARBA00023172"/>
    </source>
</evidence>
<dbReference type="CDD" id="cd00397">
    <property type="entry name" value="DNA_BRE_C"/>
    <property type="match status" value="1"/>
</dbReference>
<evidence type="ECO:0000313" key="3">
    <source>
        <dbReference type="EMBL" id="RNI26917.1"/>
    </source>
</evidence>
<keyword evidence="1" id="KW-0233">DNA recombination</keyword>
<evidence type="ECO:0000313" key="4">
    <source>
        <dbReference type="Proteomes" id="UP000272117"/>
    </source>
</evidence>
<dbReference type="OrthoDB" id="9806835at2"/>
<dbReference type="Pfam" id="PF00589">
    <property type="entry name" value="Phage_integrase"/>
    <property type="match status" value="1"/>
</dbReference>
<dbReference type="PROSITE" id="PS51898">
    <property type="entry name" value="TYR_RECOMBINASE"/>
    <property type="match status" value="1"/>
</dbReference>
<dbReference type="GO" id="GO:0006310">
    <property type="term" value="P:DNA recombination"/>
    <property type="evidence" value="ECO:0007669"/>
    <property type="project" value="UniProtKB-KW"/>
</dbReference>
<accession>A0A3M9MNZ7</accession>
<organism evidence="3 4">
    <name type="scientific">Rufibacter latericius</name>
    <dbReference type="NCBI Taxonomy" id="2487040"/>
    <lineage>
        <taxon>Bacteria</taxon>
        <taxon>Pseudomonadati</taxon>
        <taxon>Bacteroidota</taxon>
        <taxon>Cytophagia</taxon>
        <taxon>Cytophagales</taxon>
        <taxon>Hymenobacteraceae</taxon>
        <taxon>Rufibacter</taxon>
    </lineage>
</organism>
<proteinExistence type="predicted"/>
<dbReference type="EMBL" id="RJJD01000005">
    <property type="protein sequence ID" value="RNI26917.1"/>
    <property type="molecule type" value="Genomic_DNA"/>
</dbReference>
<evidence type="ECO:0000259" key="2">
    <source>
        <dbReference type="PROSITE" id="PS51898"/>
    </source>
</evidence>
<feature type="domain" description="Tyr recombinase" evidence="2">
    <location>
        <begin position="191"/>
        <end position="374"/>
    </location>
</feature>
<dbReference type="InterPro" id="IPR013762">
    <property type="entry name" value="Integrase-like_cat_sf"/>
</dbReference>
<name>A0A3M9MNZ7_9BACT</name>
<dbReference type="Proteomes" id="UP000272117">
    <property type="component" value="Unassembled WGS sequence"/>
</dbReference>
<dbReference type="AlphaFoldDB" id="A0A3M9MNZ7"/>
<keyword evidence="4" id="KW-1185">Reference proteome</keyword>
<dbReference type="RefSeq" id="WP_123126924.1">
    <property type="nucleotide sequence ID" value="NZ_RJJD01000005.1"/>
</dbReference>
<dbReference type="GO" id="GO:0015074">
    <property type="term" value="P:DNA integration"/>
    <property type="evidence" value="ECO:0007669"/>
    <property type="project" value="InterPro"/>
</dbReference>
<comment type="caution">
    <text evidence="3">The sequence shown here is derived from an EMBL/GenBank/DDBJ whole genome shotgun (WGS) entry which is preliminary data.</text>
</comment>